<dbReference type="GO" id="GO:0016020">
    <property type="term" value="C:membrane"/>
    <property type="evidence" value="ECO:0007669"/>
    <property type="project" value="InterPro"/>
</dbReference>
<dbReference type="AlphaFoldDB" id="A0A1H0YSM7"/>
<dbReference type="GO" id="GO:0140359">
    <property type="term" value="F:ABC-type transporter activity"/>
    <property type="evidence" value="ECO:0007669"/>
    <property type="project" value="InterPro"/>
</dbReference>
<dbReference type="InterPro" id="IPR003439">
    <property type="entry name" value="ABC_transporter-like_ATP-bd"/>
</dbReference>
<dbReference type="Pfam" id="PF00005">
    <property type="entry name" value="ABC_tran"/>
    <property type="match status" value="1"/>
</dbReference>
<dbReference type="PROSITE" id="PS00211">
    <property type="entry name" value="ABC_TRANSPORTER_1"/>
    <property type="match status" value="1"/>
</dbReference>
<sequence length="406" mass="45547">MSDKEIAVKVDHVSKYFKLPTEATHSLRTALVNRFKGVKGYREQHVLKDISFDVHKGDFFGIVGRNGSGKSTLLKIISQIYVPEKGTVTVNGKMVSFIELGVGFNPELTGRENVYMNGAMLGFTTEEIDAMYDDIVEFAELEDFMNQKLKNYSSGMQVRLAFSVAIKAQGDVLILDEVLAVGDEAFQRKCNDYFMERKESGKTTILVTHDMGAVKKYCNRAVLIENGLVKAYGDPFDVANQYSYDNTAPLKETQKEQNQGDSAEKVKPKVENFKLELLSSNQITPNDDINFKIEYDVMEDVETYIGLSLTDIDRNVWIYNDNTLDNKTKGIGHKTAYYSCKLSSVNNLKLKLEVTVRDVDGNMLAFTDATTNPIIVINRDDIASDDISALDSATGIIQRNGTWKFK</sequence>
<dbReference type="PANTHER" id="PTHR46743:SF2">
    <property type="entry name" value="TEICHOIC ACIDS EXPORT ATP-BINDING PROTEIN TAGH"/>
    <property type="match status" value="1"/>
</dbReference>
<comment type="similarity">
    <text evidence="1">Belongs to the ABC transporter superfamily.</text>
</comment>
<dbReference type="EMBL" id="FNKE01000001">
    <property type="protein sequence ID" value="SDQ17921.1"/>
    <property type="molecule type" value="Genomic_DNA"/>
</dbReference>
<dbReference type="PROSITE" id="PS50893">
    <property type="entry name" value="ABC_TRANSPORTER_2"/>
    <property type="match status" value="1"/>
</dbReference>
<evidence type="ECO:0000256" key="4">
    <source>
        <dbReference type="ARBA" id="ARBA00022840"/>
    </source>
</evidence>
<dbReference type="SUPFAM" id="SSF52540">
    <property type="entry name" value="P-loop containing nucleoside triphosphate hydrolases"/>
    <property type="match status" value="1"/>
</dbReference>
<dbReference type="Proteomes" id="UP000182870">
    <property type="component" value="Unassembled WGS sequence"/>
</dbReference>
<dbReference type="InterPro" id="IPR027417">
    <property type="entry name" value="P-loop_NTPase"/>
</dbReference>
<evidence type="ECO:0000259" key="5">
    <source>
        <dbReference type="PROSITE" id="PS50893"/>
    </source>
</evidence>
<feature type="domain" description="ABC transporter" evidence="5">
    <location>
        <begin position="27"/>
        <end position="251"/>
    </location>
</feature>
<reference evidence="6 7" key="1">
    <citation type="submission" date="2016-10" db="EMBL/GenBank/DDBJ databases">
        <authorList>
            <person name="de Groot N.N."/>
        </authorList>
    </citation>
    <scope>NUCLEOTIDE SEQUENCE [LARGE SCALE GENOMIC DNA]</scope>
    <source>
        <strain evidence="6 7">Sb05</strain>
    </source>
</reference>
<dbReference type="PANTHER" id="PTHR46743">
    <property type="entry name" value="TEICHOIC ACIDS EXPORT ATP-BINDING PROTEIN TAGH"/>
    <property type="match status" value="1"/>
</dbReference>
<protein>
    <submittedName>
        <fullName evidence="6">ABC-2 type transport system ATP-binding protein</fullName>
    </submittedName>
</protein>
<dbReference type="GO" id="GO:0005524">
    <property type="term" value="F:ATP binding"/>
    <property type="evidence" value="ECO:0007669"/>
    <property type="project" value="UniProtKB-KW"/>
</dbReference>
<keyword evidence="3" id="KW-0547">Nucleotide-binding</keyword>
<dbReference type="RefSeq" id="WP_074560548.1">
    <property type="nucleotide sequence ID" value="NZ_FNKE01000001.1"/>
</dbReference>
<evidence type="ECO:0000313" key="6">
    <source>
        <dbReference type="EMBL" id="SDQ17921.1"/>
    </source>
</evidence>
<dbReference type="GO" id="GO:0016887">
    <property type="term" value="F:ATP hydrolysis activity"/>
    <property type="evidence" value="ECO:0007669"/>
    <property type="project" value="InterPro"/>
</dbReference>
<dbReference type="Gene3D" id="3.40.50.300">
    <property type="entry name" value="P-loop containing nucleotide triphosphate hydrolases"/>
    <property type="match status" value="1"/>
</dbReference>
<evidence type="ECO:0000313" key="7">
    <source>
        <dbReference type="Proteomes" id="UP000182870"/>
    </source>
</evidence>
<dbReference type="InterPro" id="IPR050683">
    <property type="entry name" value="Bact_Polysacc_Export_ATP-bd"/>
</dbReference>
<dbReference type="InterPro" id="IPR015860">
    <property type="entry name" value="ABC_transpr_TagH-like"/>
</dbReference>
<evidence type="ECO:0000256" key="3">
    <source>
        <dbReference type="ARBA" id="ARBA00022741"/>
    </source>
</evidence>
<accession>A0A1H0YSM7</accession>
<evidence type="ECO:0000256" key="1">
    <source>
        <dbReference type="ARBA" id="ARBA00005417"/>
    </source>
</evidence>
<gene>
    <name evidence="6" type="ORF">SAMN05216392_0834</name>
</gene>
<keyword evidence="4 6" id="KW-0067">ATP-binding</keyword>
<proteinExistence type="inferred from homology"/>
<dbReference type="CDD" id="cd03220">
    <property type="entry name" value="ABC_KpsT_Wzt"/>
    <property type="match status" value="1"/>
</dbReference>
<keyword evidence="2" id="KW-0813">Transport</keyword>
<dbReference type="InterPro" id="IPR017871">
    <property type="entry name" value="ABC_transporter-like_CS"/>
</dbReference>
<evidence type="ECO:0000256" key="2">
    <source>
        <dbReference type="ARBA" id="ARBA00022448"/>
    </source>
</evidence>
<organism evidence="6 7">
    <name type="scientific">Streptococcus equinus</name>
    <name type="common">Streptococcus bovis</name>
    <dbReference type="NCBI Taxonomy" id="1335"/>
    <lineage>
        <taxon>Bacteria</taxon>
        <taxon>Bacillati</taxon>
        <taxon>Bacillota</taxon>
        <taxon>Bacilli</taxon>
        <taxon>Lactobacillales</taxon>
        <taxon>Streptococcaceae</taxon>
        <taxon>Streptococcus</taxon>
    </lineage>
</organism>
<dbReference type="InterPro" id="IPR003593">
    <property type="entry name" value="AAA+_ATPase"/>
</dbReference>
<dbReference type="OrthoDB" id="9778870at2"/>
<name>A0A1H0YSM7_STREI</name>
<dbReference type="SMART" id="SM00382">
    <property type="entry name" value="AAA"/>
    <property type="match status" value="1"/>
</dbReference>